<organism evidence="3 4">
    <name type="scientific">Chironomus riparius</name>
    <dbReference type="NCBI Taxonomy" id="315576"/>
    <lineage>
        <taxon>Eukaryota</taxon>
        <taxon>Metazoa</taxon>
        <taxon>Ecdysozoa</taxon>
        <taxon>Arthropoda</taxon>
        <taxon>Hexapoda</taxon>
        <taxon>Insecta</taxon>
        <taxon>Pterygota</taxon>
        <taxon>Neoptera</taxon>
        <taxon>Endopterygota</taxon>
        <taxon>Diptera</taxon>
        <taxon>Nematocera</taxon>
        <taxon>Chironomoidea</taxon>
        <taxon>Chironomidae</taxon>
        <taxon>Chironominae</taxon>
        <taxon>Chironomus</taxon>
    </lineage>
</organism>
<evidence type="ECO:0008006" key="5">
    <source>
        <dbReference type="Google" id="ProtNLM"/>
    </source>
</evidence>
<reference evidence="3" key="2">
    <citation type="submission" date="2022-10" db="EMBL/GenBank/DDBJ databases">
        <authorList>
            <consortium name="ENA_rothamsted_submissions"/>
            <consortium name="culmorum"/>
            <person name="King R."/>
        </authorList>
    </citation>
    <scope>NUCLEOTIDE SEQUENCE</scope>
</reference>
<feature type="compositionally biased region" description="Acidic residues" evidence="1">
    <location>
        <begin position="194"/>
        <end position="208"/>
    </location>
</feature>
<proteinExistence type="predicted"/>
<keyword evidence="2" id="KW-0732">Signal</keyword>
<feature type="compositionally biased region" description="Low complexity" evidence="1">
    <location>
        <begin position="182"/>
        <end position="191"/>
    </location>
</feature>
<evidence type="ECO:0000313" key="3">
    <source>
        <dbReference type="EMBL" id="CAG9809981.1"/>
    </source>
</evidence>
<feature type="region of interest" description="Disordered" evidence="1">
    <location>
        <begin position="137"/>
        <end position="209"/>
    </location>
</feature>
<name>A0A9N9S602_9DIPT</name>
<sequence>MKFLVFFCVILGSVLAEKPAPYPPKGWKPQGARLELPPSREYGVPQDPDSIEITTLTNEYLPPPTKESRTSNDNNFLNVQKLPDPNSFSQFENFKRQSLNQQARIIMAPPLAVNSQPLLLAPVFAPQFASVNQQLHEQKFGQQRNPKNDAQQLPPQEYGPPKAEQPVTTEFPQRNEPEQPQNFPNKNIYNNKNDDDESSEESSDESDEQPVIAVANAQAYAKQISATQQGQVGQYYILLPDSSLQKVRYATGQNEEDRQINGFSAQLRYSPVEPIKDPVFGYDEQGKLVRLFK</sequence>
<feature type="signal peptide" evidence="2">
    <location>
        <begin position="1"/>
        <end position="16"/>
    </location>
</feature>
<evidence type="ECO:0000313" key="4">
    <source>
        <dbReference type="Proteomes" id="UP001153620"/>
    </source>
</evidence>
<reference evidence="3" key="1">
    <citation type="submission" date="2022-01" db="EMBL/GenBank/DDBJ databases">
        <authorList>
            <person name="King R."/>
        </authorList>
    </citation>
    <scope>NUCLEOTIDE SEQUENCE</scope>
</reference>
<feature type="chain" id="PRO_5040329384" description="DUF4794 domain-containing protein" evidence="2">
    <location>
        <begin position="17"/>
        <end position="293"/>
    </location>
</feature>
<dbReference type="EMBL" id="OU895879">
    <property type="protein sequence ID" value="CAG9809981.1"/>
    <property type="molecule type" value="Genomic_DNA"/>
</dbReference>
<protein>
    <recommendedName>
        <fullName evidence="5">DUF4794 domain-containing protein</fullName>
    </recommendedName>
</protein>
<gene>
    <name evidence="3" type="ORF">CHIRRI_LOCUS12798</name>
</gene>
<dbReference type="OrthoDB" id="8197587at2759"/>
<keyword evidence="4" id="KW-1185">Reference proteome</keyword>
<accession>A0A9N9S602</accession>
<evidence type="ECO:0000256" key="2">
    <source>
        <dbReference type="SAM" id="SignalP"/>
    </source>
</evidence>
<feature type="compositionally biased region" description="Polar residues" evidence="1">
    <location>
        <begin position="137"/>
        <end position="154"/>
    </location>
</feature>
<dbReference type="AlphaFoldDB" id="A0A9N9S602"/>
<dbReference type="Proteomes" id="UP001153620">
    <property type="component" value="Chromosome 3"/>
</dbReference>
<evidence type="ECO:0000256" key="1">
    <source>
        <dbReference type="SAM" id="MobiDB-lite"/>
    </source>
</evidence>